<dbReference type="RefSeq" id="WP_150963144.1">
    <property type="nucleotide sequence ID" value="NZ_VZZJ01000006.1"/>
</dbReference>
<keyword evidence="3" id="KW-1185">Reference proteome</keyword>
<dbReference type="GO" id="GO:0016740">
    <property type="term" value="F:transferase activity"/>
    <property type="evidence" value="ECO:0007669"/>
    <property type="project" value="UniProtKB-KW"/>
</dbReference>
<name>A0A6N6MU63_9HYPH</name>
<comment type="caution">
    <text evidence="2">The sequence shown here is derived from an EMBL/GenBank/DDBJ whole genome shotgun (WGS) entry which is preliminary data.</text>
</comment>
<dbReference type="EMBL" id="VZZJ01000006">
    <property type="protein sequence ID" value="KAB1074055.1"/>
    <property type="molecule type" value="Genomic_DNA"/>
</dbReference>
<dbReference type="Pfam" id="PF13480">
    <property type="entry name" value="Acetyltransf_6"/>
    <property type="match status" value="1"/>
</dbReference>
<evidence type="ECO:0000313" key="2">
    <source>
        <dbReference type="EMBL" id="KAB1074055.1"/>
    </source>
</evidence>
<protein>
    <submittedName>
        <fullName evidence="2">GNAT family N-acetyltransferase</fullName>
    </submittedName>
</protein>
<evidence type="ECO:0000259" key="1">
    <source>
        <dbReference type="Pfam" id="PF13480"/>
    </source>
</evidence>
<organism evidence="2 3">
    <name type="scientific">Methylobacterium planeticum</name>
    <dbReference type="NCBI Taxonomy" id="2615211"/>
    <lineage>
        <taxon>Bacteria</taxon>
        <taxon>Pseudomonadati</taxon>
        <taxon>Pseudomonadota</taxon>
        <taxon>Alphaproteobacteria</taxon>
        <taxon>Hyphomicrobiales</taxon>
        <taxon>Methylobacteriaceae</taxon>
        <taxon>Methylobacterium</taxon>
    </lineage>
</organism>
<keyword evidence="2" id="KW-0808">Transferase</keyword>
<dbReference type="InterPro" id="IPR038740">
    <property type="entry name" value="BioF2-like_GNAT_dom"/>
</dbReference>
<sequence>MLIARNVRAGWQADDAVRGGVTAVWSDVAEDASTGCRGRGLRVSVALTAEILEVEAAAEHAARWRDLAARALEPNPFFAPDLAIPGLRHLPEGRRGSVVMVWRGEERRDLVGVLPIVGIGARYLAPLPARQAAAFYGTISTPLLGAEAPDATLAAMLASLGQRGIHALHLPYLHEGGQVDAVLAKLEADAGVRRVRIDGFRRAFLQSALPGSDYMRATLETRRRKEADRQRRRLADIGSLTFRVARGPLEIAAAVELFLDLEALGWKGREGTDLKTAPGSAAFLRDAAAGLAAHDAIRIAILSLDERPIAAGLVLTAQNRAYYTKTCYAEDLGRFSPGFLLTLDLTAHLLDDPALASADSIAIADHPMIDRLWVERFPVMSILVETGPAFGLVAGAERLRETIRQRSRAFRTGIRAWRSSRNKG</sequence>
<proteinExistence type="predicted"/>
<dbReference type="Proteomes" id="UP000441523">
    <property type="component" value="Unassembled WGS sequence"/>
</dbReference>
<reference evidence="2 3" key="1">
    <citation type="submission" date="2019-09" db="EMBL/GenBank/DDBJ databases">
        <title>YIM 132548 draft genome.</title>
        <authorList>
            <person name="Jiang L."/>
        </authorList>
    </citation>
    <scope>NUCLEOTIDE SEQUENCE [LARGE SCALE GENOMIC DNA]</scope>
    <source>
        <strain evidence="2 3">YIM 132548</strain>
    </source>
</reference>
<feature type="domain" description="BioF2-like acetyltransferase" evidence="1">
    <location>
        <begin position="222"/>
        <end position="352"/>
    </location>
</feature>
<dbReference type="InterPro" id="IPR016181">
    <property type="entry name" value="Acyl_CoA_acyltransferase"/>
</dbReference>
<gene>
    <name evidence="2" type="ORF">F6X51_10065</name>
</gene>
<accession>A0A6N6MU63</accession>
<evidence type="ECO:0000313" key="3">
    <source>
        <dbReference type="Proteomes" id="UP000441523"/>
    </source>
</evidence>
<dbReference type="AlphaFoldDB" id="A0A6N6MU63"/>
<dbReference type="SUPFAM" id="SSF55729">
    <property type="entry name" value="Acyl-CoA N-acyltransferases (Nat)"/>
    <property type="match status" value="1"/>
</dbReference>